<organism evidence="7 8">
    <name type="scientific">Jatrophihabitans endophyticus</name>
    <dbReference type="NCBI Taxonomy" id="1206085"/>
    <lineage>
        <taxon>Bacteria</taxon>
        <taxon>Bacillati</taxon>
        <taxon>Actinomycetota</taxon>
        <taxon>Actinomycetes</taxon>
        <taxon>Jatrophihabitantales</taxon>
        <taxon>Jatrophihabitantaceae</taxon>
        <taxon>Jatrophihabitans</taxon>
    </lineage>
</organism>
<feature type="domain" description="ABC-2 type transporter transmembrane" evidence="6">
    <location>
        <begin position="34"/>
        <end position="211"/>
    </location>
</feature>
<sequence>MTGTVGRGPVRSSGSTAARRVLLNARLQWDELVHLPAVTVPSLALPLVTYLIFGAPNVHGSSAAAAGALVGFAGFALLGIVMFQFGVGIAADRESPWERYVRTLPAGPGQRFAARLLVALGFGVAALVPLCVCAVLVTPVDLDVAAWLRVIGCLLVGAVPLGLLGIMLGYLFSERGALPLTNLLYLPLSYAGGLFNTRPDDLPRVVAAVSPWLPTRQWSDLLLYYGLGGVWPTGQSLALAGYAVAFAVLAVVGYRRDEQRQYR</sequence>
<evidence type="ECO:0000313" key="7">
    <source>
        <dbReference type="EMBL" id="SHG04596.1"/>
    </source>
</evidence>
<keyword evidence="2 5" id="KW-0812">Transmembrane</keyword>
<dbReference type="GO" id="GO:0016020">
    <property type="term" value="C:membrane"/>
    <property type="evidence" value="ECO:0007669"/>
    <property type="project" value="UniProtKB-SubCell"/>
</dbReference>
<dbReference type="GO" id="GO:0140359">
    <property type="term" value="F:ABC-type transporter activity"/>
    <property type="evidence" value="ECO:0007669"/>
    <property type="project" value="InterPro"/>
</dbReference>
<dbReference type="Pfam" id="PF01061">
    <property type="entry name" value="ABC2_membrane"/>
    <property type="match status" value="1"/>
</dbReference>
<reference evidence="7 8" key="1">
    <citation type="submission" date="2016-11" db="EMBL/GenBank/DDBJ databases">
        <authorList>
            <person name="Jaros S."/>
            <person name="Januszkiewicz K."/>
            <person name="Wedrychowicz H."/>
        </authorList>
    </citation>
    <scope>NUCLEOTIDE SEQUENCE [LARGE SCALE GENOMIC DNA]</scope>
    <source>
        <strain evidence="7 8">DSM 45627</strain>
    </source>
</reference>
<feature type="transmembrane region" description="Helical" evidence="5">
    <location>
        <begin position="112"/>
        <end position="140"/>
    </location>
</feature>
<comment type="subcellular location">
    <subcellularLocation>
        <location evidence="1">Membrane</location>
        <topology evidence="1">Multi-pass membrane protein</topology>
    </subcellularLocation>
</comment>
<protein>
    <submittedName>
        <fullName evidence="7">ABC-2 type transport system permease protein</fullName>
    </submittedName>
</protein>
<feature type="transmembrane region" description="Helical" evidence="5">
    <location>
        <begin position="65"/>
        <end position="91"/>
    </location>
</feature>
<dbReference type="AlphaFoldDB" id="A0A1M5GLN7"/>
<dbReference type="Proteomes" id="UP000186132">
    <property type="component" value="Unassembled WGS sequence"/>
</dbReference>
<keyword evidence="3 5" id="KW-1133">Transmembrane helix</keyword>
<evidence type="ECO:0000256" key="4">
    <source>
        <dbReference type="ARBA" id="ARBA00023136"/>
    </source>
</evidence>
<feature type="transmembrane region" description="Helical" evidence="5">
    <location>
        <begin position="32"/>
        <end position="53"/>
    </location>
</feature>
<evidence type="ECO:0000256" key="1">
    <source>
        <dbReference type="ARBA" id="ARBA00004141"/>
    </source>
</evidence>
<evidence type="ECO:0000256" key="3">
    <source>
        <dbReference type="ARBA" id="ARBA00022989"/>
    </source>
</evidence>
<evidence type="ECO:0000256" key="2">
    <source>
        <dbReference type="ARBA" id="ARBA00022692"/>
    </source>
</evidence>
<evidence type="ECO:0000256" key="5">
    <source>
        <dbReference type="SAM" id="Phobius"/>
    </source>
</evidence>
<proteinExistence type="predicted"/>
<dbReference type="OrthoDB" id="3745966at2"/>
<dbReference type="STRING" id="1206085.SAMN05443575_1216"/>
<evidence type="ECO:0000259" key="6">
    <source>
        <dbReference type="Pfam" id="PF01061"/>
    </source>
</evidence>
<name>A0A1M5GLN7_9ACTN</name>
<dbReference type="InterPro" id="IPR013525">
    <property type="entry name" value="ABC2_TM"/>
</dbReference>
<dbReference type="RefSeq" id="WP_084180786.1">
    <property type="nucleotide sequence ID" value="NZ_FQVU01000002.1"/>
</dbReference>
<evidence type="ECO:0000313" key="8">
    <source>
        <dbReference type="Proteomes" id="UP000186132"/>
    </source>
</evidence>
<keyword evidence="8" id="KW-1185">Reference proteome</keyword>
<accession>A0A1M5GLN7</accession>
<feature type="transmembrane region" description="Helical" evidence="5">
    <location>
        <begin position="146"/>
        <end position="170"/>
    </location>
</feature>
<dbReference type="PANTHER" id="PTHR43077:SF11">
    <property type="entry name" value="TRANSPORT PERMEASE YVFS-RELATED"/>
    <property type="match status" value="1"/>
</dbReference>
<keyword evidence="4 5" id="KW-0472">Membrane</keyword>
<dbReference type="PANTHER" id="PTHR43077">
    <property type="entry name" value="TRANSPORT PERMEASE YVFS-RELATED"/>
    <property type="match status" value="1"/>
</dbReference>
<dbReference type="EMBL" id="FQVU01000002">
    <property type="protein sequence ID" value="SHG04596.1"/>
    <property type="molecule type" value="Genomic_DNA"/>
</dbReference>
<feature type="transmembrane region" description="Helical" evidence="5">
    <location>
        <begin position="236"/>
        <end position="254"/>
    </location>
</feature>
<dbReference type="InterPro" id="IPR051328">
    <property type="entry name" value="T7SS_ABC-Transporter"/>
</dbReference>
<gene>
    <name evidence="7" type="ORF">SAMN05443575_1216</name>
</gene>